<dbReference type="InterPro" id="IPR045886">
    <property type="entry name" value="ThiF/MoeB/HesA"/>
</dbReference>
<comment type="caution">
    <text evidence="9">The sequence shown here is derived from an EMBL/GenBank/DDBJ whole genome shotgun (WGS) entry which is preliminary data.</text>
</comment>
<dbReference type="SUPFAM" id="SSF69572">
    <property type="entry name" value="Activating enzymes of the ubiquitin-like proteins"/>
    <property type="match status" value="1"/>
</dbReference>
<dbReference type="GO" id="GO:0005737">
    <property type="term" value="C:cytoplasm"/>
    <property type="evidence" value="ECO:0007669"/>
    <property type="project" value="TreeGrafter"/>
</dbReference>
<dbReference type="PANTHER" id="PTHR10953">
    <property type="entry name" value="UBIQUITIN-ACTIVATING ENZYME E1"/>
    <property type="match status" value="1"/>
</dbReference>
<evidence type="ECO:0000256" key="4">
    <source>
        <dbReference type="ARBA" id="ARBA00022786"/>
    </source>
</evidence>
<dbReference type="GO" id="GO:0019948">
    <property type="term" value="F:SUMO activating enzyme activity"/>
    <property type="evidence" value="ECO:0007669"/>
    <property type="project" value="TreeGrafter"/>
</dbReference>
<organism evidence="9 10">
    <name type="scientific">Polychaeton citri CBS 116435</name>
    <dbReference type="NCBI Taxonomy" id="1314669"/>
    <lineage>
        <taxon>Eukaryota</taxon>
        <taxon>Fungi</taxon>
        <taxon>Dikarya</taxon>
        <taxon>Ascomycota</taxon>
        <taxon>Pezizomycotina</taxon>
        <taxon>Dothideomycetes</taxon>
        <taxon>Dothideomycetidae</taxon>
        <taxon>Capnodiales</taxon>
        <taxon>Capnodiaceae</taxon>
        <taxon>Polychaeton</taxon>
    </lineage>
</organism>
<accession>A0A9P4ULN5</accession>
<evidence type="ECO:0000259" key="8">
    <source>
        <dbReference type="Pfam" id="PF00899"/>
    </source>
</evidence>
<dbReference type="PRINTS" id="PR01849">
    <property type="entry name" value="UBIQUITINACT"/>
</dbReference>
<evidence type="ECO:0000256" key="1">
    <source>
        <dbReference type="ARBA" id="ARBA00004123"/>
    </source>
</evidence>
<dbReference type="InterPro" id="IPR035985">
    <property type="entry name" value="Ubiquitin-activating_enz"/>
</dbReference>
<feature type="compositionally biased region" description="Polar residues" evidence="7">
    <location>
        <begin position="478"/>
        <end position="491"/>
    </location>
</feature>
<evidence type="ECO:0000256" key="2">
    <source>
        <dbReference type="ARBA" id="ARBA00004718"/>
    </source>
</evidence>
<dbReference type="GO" id="GO:0031510">
    <property type="term" value="C:SUMO activating enzyme complex"/>
    <property type="evidence" value="ECO:0007669"/>
    <property type="project" value="TreeGrafter"/>
</dbReference>
<sequence>MATQELDPNDPATDAVAMHPPSGPSNGNVTESFHEQQQHQGLSADEIAQYDRQLRLWGAQAQEKIRAADILLLSLRALGTEIAKNLTLAGVNSLTIVDDGLVTQEDLGAQYFLREDDIGRPHADAAIPRIAELNPRVKVSSGGTLGSLLSQQPAFYAPFSCIIACDFDYPTLNILNTTARVAQRPFYAAGIHGFYGFIFADLGEHEYKINREKSNIQTQVRRESETRSVVDVTAKKEPNGKVMEVVTKRELYCPLILANTSKLADDIRKNRRRLKAVPALLPCLRALFDFQSLQSRMPSHTPQDLALFTTMATQKAAELQLPPETLSSDFLRSFLQSLEAELVPVAAFVGGRLSEDVINVLGGREQPIQNFALFDGDALEGNIYCLYSTPPPLTIPGSGISQSDASLNTNGFDTNGSSFDNTGFHPVNPINLDGAVGTEPDFNGDSGFQPAPDMDINGLAPANAMRQEAGVGLGVPPQNVTDTPQPQQNHANMALPTGSEQAPPSENNEQSGQPAGDVSAVRETGIGQGSDAPA</sequence>
<feature type="compositionally biased region" description="Polar residues" evidence="7">
    <location>
        <begin position="406"/>
        <end position="421"/>
    </location>
</feature>
<protein>
    <recommendedName>
        <fullName evidence="6">Ubiquitin-like 1-activating enzyme E1A</fullName>
    </recommendedName>
</protein>
<name>A0A9P4ULN5_9PEZI</name>
<evidence type="ECO:0000256" key="3">
    <source>
        <dbReference type="ARBA" id="ARBA00005673"/>
    </source>
</evidence>
<keyword evidence="4" id="KW-0833">Ubl conjugation pathway</keyword>
<keyword evidence="5" id="KW-0539">Nucleus</keyword>
<evidence type="ECO:0000313" key="9">
    <source>
        <dbReference type="EMBL" id="KAF2718709.1"/>
    </source>
</evidence>
<dbReference type="Gene3D" id="3.40.50.720">
    <property type="entry name" value="NAD(P)-binding Rossmann-like Domain"/>
    <property type="match status" value="1"/>
</dbReference>
<dbReference type="OrthoDB" id="1708823at2759"/>
<dbReference type="InterPro" id="IPR000594">
    <property type="entry name" value="ThiF_NAD_FAD-bd"/>
</dbReference>
<reference evidence="9" key="1">
    <citation type="journal article" date="2020" name="Stud. Mycol.">
        <title>101 Dothideomycetes genomes: a test case for predicting lifestyles and emergence of pathogens.</title>
        <authorList>
            <person name="Haridas S."/>
            <person name="Albert R."/>
            <person name="Binder M."/>
            <person name="Bloem J."/>
            <person name="Labutti K."/>
            <person name="Salamov A."/>
            <person name="Andreopoulos B."/>
            <person name="Baker S."/>
            <person name="Barry K."/>
            <person name="Bills G."/>
            <person name="Bluhm B."/>
            <person name="Cannon C."/>
            <person name="Castanera R."/>
            <person name="Culley D."/>
            <person name="Daum C."/>
            <person name="Ezra D."/>
            <person name="Gonzalez J."/>
            <person name="Henrissat B."/>
            <person name="Kuo A."/>
            <person name="Liang C."/>
            <person name="Lipzen A."/>
            <person name="Lutzoni F."/>
            <person name="Magnuson J."/>
            <person name="Mondo S."/>
            <person name="Nolan M."/>
            <person name="Ohm R."/>
            <person name="Pangilinan J."/>
            <person name="Park H.-J."/>
            <person name="Ramirez L."/>
            <person name="Alfaro M."/>
            <person name="Sun H."/>
            <person name="Tritt A."/>
            <person name="Yoshinaga Y."/>
            <person name="Zwiers L.-H."/>
            <person name="Turgeon B."/>
            <person name="Goodwin S."/>
            <person name="Spatafora J."/>
            <person name="Crous P."/>
            <person name="Grigoriev I."/>
        </authorList>
    </citation>
    <scope>NUCLEOTIDE SEQUENCE</scope>
    <source>
        <strain evidence="9">CBS 116435</strain>
    </source>
</reference>
<dbReference type="InterPro" id="IPR000011">
    <property type="entry name" value="UBQ/SUMO-activ_enz_E1-like"/>
</dbReference>
<feature type="domain" description="THIF-type NAD/FAD binding fold" evidence="8">
    <location>
        <begin position="50"/>
        <end position="375"/>
    </location>
</feature>
<proteinExistence type="inferred from homology"/>
<dbReference type="AlphaFoldDB" id="A0A9P4ULN5"/>
<evidence type="ECO:0000256" key="7">
    <source>
        <dbReference type="SAM" id="MobiDB-lite"/>
    </source>
</evidence>
<dbReference type="GO" id="GO:0016925">
    <property type="term" value="P:protein sumoylation"/>
    <property type="evidence" value="ECO:0007669"/>
    <property type="project" value="TreeGrafter"/>
</dbReference>
<evidence type="ECO:0000256" key="6">
    <source>
        <dbReference type="ARBA" id="ARBA00044354"/>
    </source>
</evidence>
<comment type="similarity">
    <text evidence="3">Belongs to the ubiquitin-activating E1 family.</text>
</comment>
<dbReference type="Pfam" id="PF00899">
    <property type="entry name" value="ThiF"/>
    <property type="match status" value="1"/>
</dbReference>
<evidence type="ECO:0000313" key="10">
    <source>
        <dbReference type="Proteomes" id="UP000799441"/>
    </source>
</evidence>
<dbReference type="Proteomes" id="UP000799441">
    <property type="component" value="Unassembled WGS sequence"/>
</dbReference>
<comment type="pathway">
    <text evidence="2">Protein modification; protein sumoylation.</text>
</comment>
<dbReference type="PANTHER" id="PTHR10953:SF162">
    <property type="entry name" value="SUMO-ACTIVATING ENZYME SUBUNIT 1"/>
    <property type="match status" value="1"/>
</dbReference>
<feature type="region of interest" description="Disordered" evidence="7">
    <location>
        <begin position="1"/>
        <end position="42"/>
    </location>
</feature>
<dbReference type="EMBL" id="MU003821">
    <property type="protein sequence ID" value="KAF2718709.1"/>
    <property type="molecule type" value="Genomic_DNA"/>
</dbReference>
<feature type="region of interest" description="Disordered" evidence="7">
    <location>
        <begin position="472"/>
        <end position="534"/>
    </location>
</feature>
<evidence type="ECO:0000256" key="5">
    <source>
        <dbReference type="ARBA" id="ARBA00023242"/>
    </source>
</evidence>
<keyword evidence="10" id="KW-1185">Reference proteome</keyword>
<feature type="region of interest" description="Disordered" evidence="7">
    <location>
        <begin position="406"/>
        <end position="458"/>
    </location>
</feature>
<comment type="subcellular location">
    <subcellularLocation>
        <location evidence="1">Nucleus</location>
    </subcellularLocation>
</comment>
<gene>
    <name evidence="9" type="ORF">K431DRAFT_287440</name>
</gene>
<feature type="compositionally biased region" description="Polar residues" evidence="7">
    <location>
        <begin position="498"/>
        <end position="513"/>
    </location>
</feature>